<comment type="subcellular location">
    <subcellularLocation>
        <location evidence="1">Golgi apparatus</location>
        <location evidence="1">trans-Golgi network</location>
    </subcellularLocation>
</comment>
<keyword evidence="4" id="KW-0653">Protein transport</keyword>
<protein>
    <recommendedName>
        <fullName evidence="7">Vacuolar protein sorting-associated protein 54 C-terminal domain-containing protein</fullName>
    </recommendedName>
</protein>
<evidence type="ECO:0000256" key="2">
    <source>
        <dbReference type="ARBA" id="ARBA00009150"/>
    </source>
</evidence>
<dbReference type="STRING" id="1408657.A0A0W4ZVH2"/>
<dbReference type="Gene3D" id="6.10.250.860">
    <property type="match status" value="1"/>
</dbReference>
<reference evidence="9" key="1">
    <citation type="journal article" date="2016" name="Nat. Commun.">
        <title>Genome analysis of three Pneumocystis species reveals adaptation mechanisms to life exclusively in mammalian hosts.</title>
        <authorList>
            <person name="Ma L."/>
            <person name="Chen Z."/>
            <person name="Huang D.W."/>
            <person name="Kutty G."/>
            <person name="Ishihara M."/>
            <person name="Wang H."/>
            <person name="Abouelleil A."/>
            <person name="Bishop L."/>
            <person name="Davey E."/>
            <person name="Deng R."/>
            <person name="Deng X."/>
            <person name="Fan L."/>
            <person name="Fantoni G."/>
            <person name="Fitzgerald M."/>
            <person name="Gogineni E."/>
            <person name="Goldberg J.M."/>
            <person name="Handley G."/>
            <person name="Hu X."/>
            <person name="Huber C."/>
            <person name="Jiao X."/>
            <person name="Jones K."/>
            <person name="Levin J.Z."/>
            <person name="Liu Y."/>
            <person name="Macdonald P."/>
            <person name="Melnikov A."/>
            <person name="Raley C."/>
            <person name="Sassi M."/>
            <person name="Sherman B.T."/>
            <person name="Song X."/>
            <person name="Sykes S."/>
            <person name="Tran B."/>
            <person name="Walsh L."/>
            <person name="Xia Y."/>
            <person name="Yang J."/>
            <person name="Young S."/>
            <person name="Zeng Q."/>
            <person name="Zheng X."/>
            <person name="Stephens R."/>
            <person name="Nusbaum C."/>
            <person name="Birren B.W."/>
            <person name="Azadi P."/>
            <person name="Lempicki R.A."/>
            <person name="Cuomo C.A."/>
            <person name="Kovacs J.A."/>
        </authorList>
    </citation>
    <scope>NUCLEOTIDE SEQUENCE [LARGE SCALE GENOMIC DNA]</scope>
    <source>
        <strain evidence="9">RU7</strain>
    </source>
</reference>
<keyword evidence="5" id="KW-0333">Golgi apparatus</keyword>
<comment type="caution">
    <text evidence="8">The sequence shown here is derived from an EMBL/GenBank/DDBJ whole genome shotgun (WGS) entry which is preliminary data.</text>
</comment>
<organism evidence="8 9">
    <name type="scientific">Pneumocystis jirovecii (strain RU7)</name>
    <name type="common">Human pneumocystis pneumonia agent</name>
    <dbReference type="NCBI Taxonomy" id="1408657"/>
    <lineage>
        <taxon>Eukaryota</taxon>
        <taxon>Fungi</taxon>
        <taxon>Dikarya</taxon>
        <taxon>Ascomycota</taxon>
        <taxon>Taphrinomycotina</taxon>
        <taxon>Pneumocystomycetes</taxon>
        <taxon>Pneumocystaceae</taxon>
        <taxon>Pneumocystis</taxon>
    </lineage>
</organism>
<dbReference type="Proteomes" id="UP000053447">
    <property type="component" value="Unassembled WGS sequence"/>
</dbReference>
<proteinExistence type="inferred from homology"/>
<keyword evidence="3" id="KW-0813">Transport</keyword>
<evidence type="ECO:0000256" key="4">
    <source>
        <dbReference type="ARBA" id="ARBA00022927"/>
    </source>
</evidence>
<gene>
    <name evidence="8" type="ORF">T551_00454</name>
</gene>
<dbReference type="Pfam" id="PF07928">
    <property type="entry name" value="Vps54"/>
    <property type="match status" value="1"/>
</dbReference>
<dbReference type="RefSeq" id="XP_018231056.1">
    <property type="nucleotide sequence ID" value="XM_018372720.1"/>
</dbReference>
<dbReference type="InterPro" id="IPR039745">
    <property type="entry name" value="Vps54"/>
</dbReference>
<dbReference type="GO" id="GO:0005829">
    <property type="term" value="C:cytosol"/>
    <property type="evidence" value="ECO:0007669"/>
    <property type="project" value="GOC"/>
</dbReference>
<dbReference type="GeneID" id="28938975"/>
<evidence type="ECO:0000256" key="3">
    <source>
        <dbReference type="ARBA" id="ARBA00022448"/>
    </source>
</evidence>
<keyword evidence="9" id="KW-1185">Reference proteome</keyword>
<dbReference type="PANTHER" id="PTHR12965">
    <property type="entry name" value="VACUOLAR PROTEIN SORTING 54"/>
    <property type="match status" value="1"/>
</dbReference>
<dbReference type="GO" id="GO:0006896">
    <property type="term" value="P:Golgi to vacuole transport"/>
    <property type="evidence" value="ECO:0007669"/>
    <property type="project" value="TreeGrafter"/>
</dbReference>
<comment type="similarity">
    <text evidence="2">Belongs to the VPS54 family.</text>
</comment>
<name>A0A0W4ZVH2_PNEJ7</name>
<dbReference type="EMBL" id="LFWA01000002">
    <property type="protein sequence ID" value="KTW32364.1"/>
    <property type="molecule type" value="Genomic_DNA"/>
</dbReference>
<evidence type="ECO:0000256" key="1">
    <source>
        <dbReference type="ARBA" id="ARBA00004601"/>
    </source>
</evidence>
<evidence type="ECO:0000313" key="8">
    <source>
        <dbReference type="EMBL" id="KTW32364.1"/>
    </source>
</evidence>
<dbReference type="AlphaFoldDB" id="A0A0W4ZVH2"/>
<keyword evidence="6" id="KW-0175">Coiled coil</keyword>
<dbReference type="PANTHER" id="PTHR12965:SF0">
    <property type="entry name" value="VACUOLAR PROTEIN SORTING-ASSOCIATED PROTEIN 54"/>
    <property type="match status" value="1"/>
</dbReference>
<evidence type="ECO:0000256" key="5">
    <source>
        <dbReference type="ARBA" id="ARBA00023034"/>
    </source>
</evidence>
<dbReference type="InterPro" id="IPR012501">
    <property type="entry name" value="Vps54_C"/>
</dbReference>
<dbReference type="OrthoDB" id="10259024at2759"/>
<dbReference type="GO" id="GO:0042147">
    <property type="term" value="P:retrograde transport, endosome to Golgi"/>
    <property type="evidence" value="ECO:0007669"/>
    <property type="project" value="InterPro"/>
</dbReference>
<accession>A0A0W4ZVH2</accession>
<feature type="domain" description="Vacuolar protein sorting-associated protein 54 C-terminal" evidence="7">
    <location>
        <begin position="675"/>
        <end position="803"/>
    </location>
</feature>
<dbReference type="eggNOG" id="KOG2115">
    <property type="taxonomic scope" value="Eukaryota"/>
</dbReference>
<evidence type="ECO:0000313" key="9">
    <source>
        <dbReference type="Proteomes" id="UP000053447"/>
    </source>
</evidence>
<evidence type="ECO:0000256" key="6">
    <source>
        <dbReference type="ARBA" id="ARBA00023054"/>
    </source>
</evidence>
<dbReference type="VEuPathDB" id="FungiDB:T551_00454"/>
<sequence>MKKQESSDFFFSERIFDIYSVFNDPYEKQYLKKSIIKDIPSVLLTHIPKYEISDFHQYLSEISSEYGRYSLSKKNKDISNFCEPEMDTSKLGFNEHNVYSSTCSSISFNESSKSLSSKKESFPYVSLDKIPESIESSLSSVPSVYFKSNFELENSRIFDLVTDNSTIFAQNPISGECKTFLNNTILQEKLSWYLDIVEVHLIKEINNASTSFFTIIDYLQDLYKESSTCVARIKELRNKLVNNNNALVEPRLKIMEIMKKKENLAKLSHVFKHIYDILLELSEVRNLIKKKEYISALDTINKINEEMKQNFDDSEDIPLSKISALSSVVKELKNLTEDIKNKLSLEFANLLIEDHKQIIASVSSEVISKFYSDSLKTNEVKTINSNYINLDQDFQEKIKVIIVGIYMTDSVENSLEYYYGIILKEVKNIIIQNLLLQVDNSPINIDELLNPMTKEYSILANSLKEMTPEDFLQMIGMIYARIYLFIERLSIYQKTILDITLNLINKFNFANKLTSMTSIDITDILVTVVDVVQVEIVKVLNIRAPQNTKLLGNDIFRFFVLHNRFLSQCEILTGKFGELLQKTVLSHIKESINNYHSEKMSLEVSILDKDQWIPEKEITEDFQNVVNCIIDSAVLDPISWKKDFLFNKIENLKSDVNFTDTAGKNLKSFITIKDENYFVTTSLISLFLIVEDYAKILILIPPLAYDISNNLLEILELYNFKVYQLILGAGATKTSGFKTITAKHLALASHSISLIICLIPYILEFMKRHLGTINLSEFDQLVKAYKEHQEQIHLKFISIISDRLDILINSPSCGLKTLDWSKELPKAEDGSPKPHSYIESLVRDTLTLYKVLKKYLKQDITQNIISEILNIYVIVLSKEFSNLSLEIENLKSHVLLDLRYLADNLRILGNIGEEAGYKIIKNVESMFEKSQK</sequence>
<dbReference type="GO" id="GO:0000938">
    <property type="term" value="C:GARP complex"/>
    <property type="evidence" value="ECO:0007669"/>
    <property type="project" value="InterPro"/>
</dbReference>
<dbReference type="GO" id="GO:0015031">
    <property type="term" value="P:protein transport"/>
    <property type="evidence" value="ECO:0007669"/>
    <property type="project" value="UniProtKB-KW"/>
</dbReference>
<dbReference type="GO" id="GO:0019905">
    <property type="term" value="F:syntaxin binding"/>
    <property type="evidence" value="ECO:0007669"/>
    <property type="project" value="TreeGrafter"/>
</dbReference>
<evidence type="ECO:0000259" key="7">
    <source>
        <dbReference type="Pfam" id="PF07928"/>
    </source>
</evidence>